<organism evidence="3">
    <name type="scientific">Mariniphaga anaerophila</name>
    <dbReference type="NCBI Taxonomy" id="1484053"/>
    <lineage>
        <taxon>Bacteria</taxon>
        <taxon>Pseudomonadati</taxon>
        <taxon>Bacteroidota</taxon>
        <taxon>Bacteroidia</taxon>
        <taxon>Marinilabiliales</taxon>
        <taxon>Prolixibacteraceae</taxon>
        <taxon>Mariniphaga</taxon>
    </lineage>
</organism>
<dbReference type="InterPro" id="IPR025420">
    <property type="entry name" value="DUF4143"/>
</dbReference>
<dbReference type="Pfam" id="PF13635">
    <property type="entry name" value="DUF4143"/>
    <property type="match status" value="1"/>
</dbReference>
<dbReference type="PANTHER" id="PTHR33295:SF8">
    <property type="entry name" value="AAA+ ATPASE DOMAIN-CONTAINING PROTEIN"/>
    <property type="match status" value="1"/>
</dbReference>
<dbReference type="AlphaFoldDB" id="A0A831PKZ0"/>
<evidence type="ECO:0000313" key="3">
    <source>
        <dbReference type="EMBL" id="HDR52055.1"/>
    </source>
</evidence>
<feature type="domain" description="DUF4143" evidence="2">
    <location>
        <begin position="225"/>
        <end position="354"/>
    </location>
</feature>
<dbReference type="Pfam" id="PF13173">
    <property type="entry name" value="AAA_14"/>
    <property type="match status" value="1"/>
</dbReference>
<gene>
    <name evidence="3" type="ORF">ENN90_10640</name>
</gene>
<dbReference type="SUPFAM" id="SSF52540">
    <property type="entry name" value="P-loop containing nucleoside triphosphate hydrolases"/>
    <property type="match status" value="1"/>
</dbReference>
<dbReference type="InterPro" id="IPR041682">
    <property type="entry name" value="AAA_14"/>
</dbReference>
<dbReference type="GO" id="GO:0005524">
    <property type="term" value="F:ATP binding"/>
    <property type="evidence" value="ECO:0007669"/>
    <property type="project" value="UniProtKB-KW"/>
</dbReference>
<sequence>MINILKRIILENQELISSKKLVQRNYYIPETTNITVLTGIRRGGKTYTLYELAQTYKPELILFLDFEDERLVTLNTMSNYDIIIDSYKSLYPKLEPVLFFDEIQNLSNWHLFLKRLHVKGYRIFVTGSNANMISREIATFLKGRSLETTIYPFSFSEFLQLKNIEFNFKDKIINQPEIVNYFTEYIQFGGFPEIIQVAENDKRAVAKNIYNLLFYRDLVVKYDKNEYLLKLVVNKIAENITKEFSITSLANKIRVMYKASVPTITDYFNILPEPFLTTNIYPFRESFIQRETKRKTYLADNSFIFLTKVSPDNARLFENLVFNYLKRKYPEVFYYKTSNNLEVDFYIHDKEKQIRQLIQASYALESVSTYDREINSLLKAMDELKLQEGIIYTFNQTNEVIVEQKTIRIMPLWYEMLNDTEVL</sequence>
<dbReference type="InterPro" id="IPR027417">
    <property type="entry name" value="P-loop_NTPase"/>
</dbReference>
<dbReference type="EMBL" id="DSDK01000581">
    <property type="protein sequence ID" value="HDR52055.1"/>
    <property type="molecule type" value="Genomic_DNA"/>
</dbReference>
<accession>A0A831PKZ0</accession>
<reference evidence="3" key="1">
    <citation type="journal article" date="2020" name="mSystems">
        <title>Genome- and Community-Level Interaction Insights into Carbon Utilization and Element Cycling Functions of Hydrothermarchaeota in Hydrothermal Sediment.</title>
        <authorList>
            <person name="Zhou Z."/>
            <person name="Liu Y."/>
            <person name="Xu W."/>
            <person name="Pan J."/>
            <person name="Luo Z.H."/>
            <person name="Li M."/>
        </authorList>
    </citation>
    <scope>NUCLEOTIDE SEQUENCE [LARGE SCALE GENOMIC DNA]</scope>
    <source>
        <strain evidence="3">SpSt-1217</strain>
    </source>
</reference>
<keyword evidence="3" id="KW-0067">ATP-binding</keyword>
<dbReference type="PANTHER" id="PTHR33295">
    <property type="entry name" value="ATPASE"/>
    <property type="match status" value="1"/>
</dbReference>
<comment type="caution">
    <text evidence="3">The sequence shown here is derived from an EMBL/GenBank/DDBJ whole genome shotgun (WGS) entry which is preliminary data.</text>
</comment>
<keyword evidence="3" id="KW-0547">Nucleotide-binding</keyword>
<name>A0A831PKZ0_9BACT</name>
<evidence type="ECO:0000259" key="1">
    <source>
        <dbReference type="Pfam" id="PF13173"/>
    </source>
</evidence>
<protein>
    <submittedName>
        <fullName evidence="3">ATP-binding protein</fullName>
    </submittedName>
</protein>
<dbReference type="Proteomes" id="UP000886047">
    <property type="component" value="Unassembled WGS sequence"/>
</dbReference>
<proteinExistence type="predicted"/>
<evidence type="ECO:0000259" key="2">
    <source>
        <dbReference type="Pfam" id="PF13635"/>
    </source>
</evidence>
<feature type="domain" description="AAA" evidence="1">
    <location>
        <begin position="33"/>
        <end position="159"/>
    </location>
</feature>